<keyword evidence="7" id="KW-1133">Transmembrane helix</keyword>
<feature type="binding site" evidence="5">
    <location>
        <position position="103"/>
    </location>
    <ligand>
        <name>ATP</name>
        <dbReference type="ChEBI" id="CHEBI:30616"/>
    </ligand>
</feature>
<dbReference type="EMBL" id="LYDR01000158">
    <property type="protein sequence ID" value="ODA27939.1"/>
    <property type="molecule type" value="Genomic_DNA"/>
</dbReference>
<dbReference type="Pfam" id="PF00069">
    <property type="entry name" value="Pkinase"/>
    <property type="match status" value="1"/>
</dbReference>
<protein>
    <submittedName>
        <fullName evidence="9">Serine/threonine protein kinase</fullName>
    </submittedName>
</protein>
<dbReference type="Proteomes" id="UP000094828">
    <property type="component" value="Unassembled WGS sequence"/>
</dbReference>
<keyword evidence="1" id="KW-0808">Transferase</keyword>
<gene>
    <name evidence="9" type="ORF">A6X21_13755</name>
</gene>
<keyword evidence="4 5" id="KW-0067">ATP-binding</keyword>
<organism evidence="9 10">
    <name type="scientific">Planctopirus hydrillae</name>
    <dbReference type="NCBI Taxonomy" id="1841610"/>
    <lineage>
        <taxon>Bacteria</taxon>
        <taxon>Pseudomonadati</taxon>
        <taxon>Planctomycetota</taxon>
        <taxon>Planctomycetia</taxon>
        <taxon>Planctomycetales</taxon>
        <taxon>Planctomycetaceae</taxon>
        <taxon>Planctopirus</taxon>
    </lineage>
</organism>
<dbReference type="PROSITE" id="PS50011">
    <property type="entry name" value="PROTEIN_KINASE_DOM"/>
    <property type="match status" value="1"/>
</dbReference>
<proteinExistence type="predicted"/>
<dbReference type="SUPFAM" id="SSF56112">
    <property type="entry name" value="Protein kinase-like (PK-like)"/>
    <property type="match status" value="1"/>
</dbReference>
<evidence type="ECO:0000256" key="6">
    <source>
        <dbReference type="SAM" id="MobiDB-lite"/>
    </source>
</evidence>
<evidence type="ECO:0000256" key="2">
    <source>
        <dbReference type="ARBA" id="ARBA00022741"/>
    </source>
</evidence>
<dbReference type="AlphaFoldDB" id="A0A1C3E452"/>
<feature type="region of interest" description="Disordered" evidence="6">
    <location>
        <begin position="738"/>
        <end position="764"/>
    </location>
</feature>
<feature type="region of interest" description="Disordered" evidence="6">
    <location>
        <begin position="1"/>
        <end position="33"/>
    </location>
</feature>
<evidence type="ECO:0000313" key="9">
    <source>
        <dbReference type="EMBL" id="ODA27939.1"/>
    </source>
</evidence>
<dbReference type="GO" id="GO:0004674">
    <property type="term" value="F:protein serine/threonine kinase activity"/>
    <property type="evidence" value="ECO:0007669"/>
    <property type="project" value="UniProtKB-KW"/>
</dbReference>
<feature type="domain" description="Protein kinase" evidence="8">
    <location>
        <begin position="74"/>
        <end position="350"/>
    </location>
</feature>
<accession>A0A1C3E452</accession>
<name>A0A1C3E452_9PLAN</name>
<feature type="transmembrane region" description="Helical" evidence="7">
    <location>
        <begin position="699"/>
        <end position="722"/>
    </location>
</feature>
<evidence type="ECO:0000256" key="7">
    <source>
        <dbReference type="SAM" id="Phobius"/>
    </source>
</evidence>
<comment type="caution">
    <text evidence="9">The sequence shown here is derived from an EMBL/GenBank/DDBJ whole genome shotgun (WGS) entry which is preliminary data.</text>
</comment>
<reference evidence="9 10" key="1">
    <citation type="submission" date="2016-05" db="EMBL/GenBank/DDBJ databases">
        <title>Genomic and physiological characterization of Planctopirus sp. isolated from fresh water lake.</title>
        <authorList>
            <person name="Subhash Y."/>
            <person name="Ramana C."/>
        </authorList>
    </citation>
    <scope>NUCLEOTIDE SEQUENCE [LARGE SCALE GENOMIC DNA]</scope>
    <source>
        <strain evidence="9 10">JC280</strain>
    </source>
</reference>
<feature type="transmembrane region" description="Helical" evidence="7">
    <location>
        <begin position="349"/>
        <end position="369"/>
    </location>
</feature>
<keyword evidence="7" id="KW-0472">Membrane</keyword>
<dbReference type="InterPro" id="IPR045269">
    <property type="entry name" value="Atg1-like"/>
</dbReference>
<keyword evidence="10" id="KW-1185">Reference proteome</keyword>
<evidence type="ECO:0000313" key="10">
    <source>
        <dbReference type="Proteomes" id="UP000094828"/>
    </source>
</evidence>
<dbReference type="GO" id="GO:0000407">
    <property type="term" value="C:phagophore assembly site"/>
    <property type="evidence" value="ECO:0007669"/>
    <property type="project" value="TreeGrafter"/>
</dbReference>
<dbReference type="STRING" id="1841610.A6X21_13755"/>
<dbReference type="Gene3D" id="1.10.510.10">
    <property type="entry name" value="Transferase(Phosphotransferase) domain 1"/>
    <property type="match status" value="1"/>
</dbReference>
<dbReference type="OrthoDB" id="6111975at2"/>
<dbReference type="InterPro" id="IPR008271">
    <property type="entry name" value="Ser/Thr_kinase_AS"/>
</dbReference>
<dbReference type="InterPro" id="IPR000719">
    <property type="entry name" value="Prot_kinase_dom"/>
</dbReference>
<sequence>MSNQSEGTSAPRSDSTNSPSDENHLSKTSSRSVNVEELGETLVQNSELLQKSCWLSEQLIDAQAVIAPAAVPGFRILEKLGEGKFGSVWLARETNTGKQVAIKFYTNRRNIDWALLSREVEKLAVLYTSRQIVGLLEVGWDYDPPYYVMEYLPNGSLAMLLEEGPLRPTEAVHMAKQIARGLVHAHGSGILHCDLKPANILLDQDLEPRLCDFGQSRLVEEQSHALGTLFYMAPEQADLKAIPDARWDVYALGAMFYHMLVGEPPYRSDEFESLLKQQTSLEGRLAAYRQFVREHPAPNRHRTVSGVDRPLADIIDRSLAIDPARRFPNAQAFLDQLQIRETHRSRRPLFLLGILLPVILLLCMAPLAVEAIRVSVTTARVRLTDRALESDVVSANLLSRSIEREILDRFDELLRIAQYPRVQRTVALLADRPPAERGELNELMTSLKMEVDDRHRAEGRQLDDSWFLQNTTGVQIWREPASEISLDENFAHRDYFHGLGEEFSPGQLPDDLQPISKPHLSMVYTSATTGRYKVALSVPIFDYDKPDQVIGVLARSIYLGELLVEYDDLLRDQYANGVSRVIALVDHREWKLLAHPWMDDEHLSKLTLQQFLSLSLDPDARNRLQSLLKLNPGSIEAAQFDRTQHYVDPVSQFDPEQYGGDWLAAFSPVASTNWIAIVQERKTDVNAPVEEMRTRLFQLAYWGVVLVFGIVVTTWLTLIMALSERPAKRRRLSKFGLPGLSFHSSNSLTAESSKDSKSSGPVSG</sequence>
<evidence type="ECO:0000256" key="3">
    <source>
        <dbReference type="ARBA" id="ARBA00022777"/>
    </source>
</evidence>
<evidence type="ECO:0000259" key="8">
    <source>
        <dbReference type="PROSITE" id="PS50011"/>
    </source>
</evidence>
<dbReference type="PROSITE" id="PS00108">
    <property type="entry name" value="PROTEIN_KINASE_ST"/>
    <property type="match status" value="1"/>
</dbReference>
<dbReference type="SMART" id="SM00220">
    <property type="entry name" value="S_TKc"/>
    <property type="match status" value="1"/>
</dbReference>
<dbReference type="InterPro" id="IPR011009">
    <property type="entry name" value="Kinase-like_dom_sf"/>
</dbReference>
<dbReference type="PANTHER" id="PTHR24348:SF22">
    <property type="entry name" value="NON-SPECIFIC SERINE_THREONINE PROTEIN KINASE"/>
    <property type="match status" value="1"/>
</dbReference>
<dbReference type="PROSITE" id="PS00107">
    <property type="entry name" value="PROTEIN_KINASE_ATP"/>
    <property type="match status" value="1"/>
</dbReference>
<keyword evidence="9" id="KW-0723">Serine/threonine-protein kinase</keyword>
<keyword evidence="2 5" id="KW-0547">Nucleotide-binding</keyword>
<dbReference type="Gene3D" id="3.30.450.20">
    <property type="entry name" value="PAS domain"/>
    <property type="match status" value="1"/>
</dbReference>
<evidence type="ECO:0000256" key="5">
    <source>
        <dbReference type="PROSITE-ProRule" id="PRU10141"/>
    </source>
</evidence>
<dbReference type="GO" id="GO:0016020">
    <property type="term" value="C:membrane"/>
    <property type="evidence" value="ECO:0007669"/>
    <property type="project" value="TreeGrafter"/>
</dbReference>
<evidence type="ECO:0000256" key="1">
    <source>
        <dbReference type="ARBA" id="ARBA00022679"/>
    </source>
</evidence>
<dbReference type="RefSeq" id="WP_068852894.1">
    <property type="nucleotide sequence ID" value="NZ_LYDR01000158.1"/>
</dbReference>
<dbReference type="GO" id="GO:0005776">
    <property type="term" value="C:autophagosome"/>
    <property type="evidence" value="ECO:0007669"/>
    <property type="project" value="TreeGrafter"/>
</dbReference>
<dbReference type="GO" id="GO:0005524">
    <property type="term" value="F:ATP binding"/>
    <property type="evidence" value="ECO:0007669"/>
    <property type="project" value="UniProtKB-UniRule"/>
</dbReference>
<keyword evidence="7" id="KW-0812">Transmembrane</keyword>
<dbReference type="InterPro" id="IPR017441">
    <property type="entry name" value="Protein_kinase_ATP_BS"/>
</dbReference>
<dbReference type="GO" id="GO:0005829">
    <property type="term" value="C:cytosol"/>
    <property type="evidence" value="ECO:0007669"/>
    <property type="project" value="TreeGrafter"/>
</dbReference>
<evidence type="ECO:0000256" key="4">
    <source>
        <dbReference type="ARBA" id="ARBA00022840"/>
    </source>
</evidence>
<dbReference type="PANTHER" id="PTHR24348">
    <property type="entry name" value="SERINE/THREONINE-PROTEIN KINASE UNC-51-RELATED"/>
    <property type="match status" value="1"/>
</dbReference>
<keyword evidence="3 9" id="KW-0418">Kinase</keyword>
<dbReference type="CDD" id="cd14014">
    <property type="entry name" value="STKc_PknB_like"/>
    <property type="match status" value="1"/>
</dbReference>